<evidence type="ECO:0008006" key="4">
    <source>
        <dbReference type="Google" id="ProtNLM"/>
    </source>
</evidence>
<organism evidence="2 3">
    <name type="scientific">Saccharophagus degradans</name>
    <dbReference type="NCBI Taxonomy" id="86304"/>
    <lineage>
        <taxon>Bacteria</taxon>
        <taxon>Pseudomonadati</taxon>
        <taxon>Pseudomonadota</taxon>
        <taxon>Gammaproteobacteria</taxon>
        <taxon>Cellvibrionales</taxon>
        <taxon>Cellvibrionaceae</taxon>
        <taxon>Saccharophagus</taxon>
    </lineage>
</organism>
<dbReference type="RefSeq" id="WP_303490598.1">
    <property type="nucleotide sequence ID" value="NZ_JAUOPB010000001.1"/>
</dbReference>
<dbReference type="SUPFAM" id="SSF53335">
    <property type="entry name" value="S-adenosyl-L-methionine-dependent methyltransferases"/>
    <property type="match status" value="1"/>
</dbReference>
<protein>
    <recommendedName>
        <fullName evidence="4">Spermidine synthase</fullName>
    </recommendedName>
</protein>
<comment type="caution">
    <text evidence="2">The sequence shown here is derived from an EMBL/GenBank/DDBJ whole genome shotgun (WGS) entry which is preliminary data.</text>
</comment>
<evidence type="ECO:0000256" key="1">
    <source>
        <dbReference type="ARBA" id="ARBA00023115"/>
    </source>
</evidence>
<dbReference type="PANTHER" id="PTHR43317:SF1">
    <property type="entry name" value="THERMOSPERMINE SYNTHASE ACAULIS5"/>
    <property type="match status" value="1"/>
</dbReference>
<dbReference type="Gene3D" id="3.40.50.150">
    <property type="entry name" value="Vaccinia Virus protein VP39"/>
    <property type="match status" value="1"/>
</dbReference>
<name>A0AAW7X2T5_9GAMM</name>
<dbReference type="Pfam" id="PF01564">
    <property type="entry name" value="Spermine_synth"/>
    <property type="match status" value="1"/>
</dbReference>
<dbReference type="InterPro" id="IPR029063">
    <property type="entry name" value="SAM-dependent_MTases_sf"/>
</dbReference>
<keyword evidence="1" id="KW-0620">Polyamine biosynthesis</keyword>
<evidence type="ECO:0000313" key="3">
    <source>
        <dbReference type="Proteomes" id="UP001169760"/>
    </source>
</evidence>
<dbReference type="AlphaFoldDB" id="A0AAW7X2T5"/>
<proteinExistence type="predicted"/>
<reference evidence="2" key="1">
    <citation type="submission" date="2023-07" db="EMBL/GenBank/DDBJ databases">
        <title>Genome content predicts the carbon catabolic preferences of heterotrophic bacteria.</title>
        <authorList>
            <person name="Gralka M."/>
        </authorList>
    </citation>
    <scope>NUCLEOTIDE SEQUENCE</scope>
    <source>
        <strain evidence="2">I3M17_2</strain>
    </source>
</reference>
<sequence>MALIWEKKIKGVTYQVRTAGSSVRLYTNKVFHSQWNPNAVLCGGVWDLLLLPAFMLAKPTQIKNVLVLGVGGGAVIRALSHCLGPNNITGVDLDATHLSIAKRFFGVKTTAIDQSRIKQAQNKAPKVKSLHASTISAQHNNAGPIECRLVHAEAKAWLENNQTKYDLIIEDIFKEDEEGQPIRAVEASVEWLALLRKSLTKKGLLVMNFEGQASWQKAKQTAKKQGLFNSDHSAKYINCAKLALPQYENKMGVFSLCPLDKRLLPTHAKMYANVTQAKWDKMGYSITPYKI</sequence>
<evidence type="ECO:0000313" key="2">
    <source>
        <dbReference type="EMBL" id="MDO6421268.1"/>
    </source>
</evidence>
<dbReference type="Proteomes" id="UP001169760">
    <property type="component" value="Unassembled WGS sequence"/>
</dbReference>
<dbReference type="GO" id="GO:0006596">
    <property type="term" value="P:polyamine biosynthetic process"/>
    <property type="evidence" value="ECO:0007669"/>
    <property type="project" value="UniProtKB-KW"/>
</dbReference>
<dbReference type="PANTHER" id="PTHR43317">
    <property type="entry name" value="THERMOSPERMINE SYNTHASE ACAULIS5"/>
    <property type="match status" value="1"/>
</dbReference>
<dbReference type="EMBL" id="JAUOPB010000001">
    <property type="protein sequence ID" value="MDO6421268.1"/>
    <property type="molecule type" value="Genomic_DNA"/>
</dbReference>
<gene>
    <name evidence="2" type="ORF">Q4521_02165</name>
</gene>
<dbReference type="CDD" id="cd02440">
    <property type="entry name" value="AdoMet_MTases"/>
    <property type="match status" value="1"/>
</dbReference>
<accession>A0AAW7X2T5</accession>